<dbReference type="PROSITE" id="PS51085">
    <property type="entry name" value="2FE2S_FER_2"/>
    <property type="match status" value="1"/>
</dbReference>
<dbReference type="GO" id="GO:0046872">
    <property type="term" value="F:metal ion binding"/>
    <property type="evidence" value="ECO:0007669"/>
    <property type="project" value="UniProtKB-KW"/>
</dbReference>
<evidence type="ECO:0000256" key="3">
    <source>
        <dbReference type="ARBA" id="ARBA00022723"/>
    </source>
</evidence>
<dbReference type="Proteomes" id="UP001165082">
    <property type="component" value="Unassembled WGS sequence"/>
</dbReference>
<keyword evidence="5" id="KW-0411">Iron-sulfur</keyword>
<dbReference type="InterPro" id="IPR001055">
    <property type="entry name" value="Adrenodoxin-like"/>
</dbReference>
<accession>A0A9W7A5H3</accession>
<gene>
    <name evidence="8" type="ORF">TrRE_jg5794</name>
</gene>
<dbReference type="GO" id="GO:0005739">
    <property type="term" value="C:mitochondrion"/>
    <property type="evidence" value="ECO:0007669"/>
    <property type="project" value="TreeGrafter"/>
</dbReference>
<dbReference type="Gene3D" id="3.10.20.30">
    <property type="match status" value="1"/>
</dbReference>
<comment type="caution">
    <text evidence="8">The sequence shown here is derived from an EMBL/GenBank/DDBJ whole genome shotgun (WGS) entry which is preliminary data.</text>
</comment>
<dbReference type="GO" id="GO:0009055">
    <property type="term" value="F:electron transfer activity"/>
    <property type="evidence" value="ECO:0007669"/>
    <property type="project" value="TreeGrafter"/>
</dbReference>
<dbReference type="PRINTS" id="PR00355">
    <property type="entry name" value="ADRENODOXIN"/>
</dbReference>
<evidence type="ECO:0000256" key="1">
    <source>
        <dbReference type="ARBA" id="ARBA00010914"/>
    </source>
</evidence>
<comment type="similarity">
    <text evidence="1">Belongs to the adrenodoxin/putidaredoxin family.</text>
</comment>
<keyword evidence="3" id="KW-0479">Metal-binding</keyword>
<feature type="domain" description="2Fe-2S ferredoxin-type" evidence="7">
    <location>
        <begin position="57"/>
        <end position="161"/>
    </location>
</feature>
<dbReference type="InterPro" id="IPR012675">
    <property type="entry name" value="Beta-grasp_dom_sf"/>
</dbReference>
<reference evidence="8" key="1">
    <citation type="submission" date="2022-07" db="EMBL/GenBank/DDBJ databases">
        <title>Genome analysis of Parmales, a sister group of diatoms, reveals the evolutionary specialization of diatoms from phago-mixotrophs to photoautotrophs.</title>
        <authorList>
            <person name="Ban H."/>
            <person name="Sato S."/>
            <person name="Yoshikawa S."/>
            <person name="Kazumasa Y."/>
            <person name="Nakamura Y."/>
            <person name="Ichinomiya M."/>
            <person name="Saitoh K."/>
            <person name="Sato N."/>
            <person name="Blanc-Mathieu R."/>
            <person name="Endo H."/>
            <person name="Kuwata A."/>
            <person name="Ogata H."/>
        </authorList>
    </citation>
    <scope>NUCLEOTIDE SEQUENCE</scope>
</reference>
<comment type="cofactor">
    <cofactor evidence="6">
        <name>[2Fe-2S] cluster</name>
        <dbReference type="ChEBI" id="CHEBI:190135"/>
    </cofactor>
</comment>
<dbReference type="CDD" id="cd00207">
    <property type="entry name" value="fer2"/>
    <property type="match status" value="1"/>
</dbReference>
<keyword evidence="4" id="KW-0408">Iron</keyword>
<keyword evidence="9" id="KW-1185">Reference proteome</keyword>
<evidence type="ECO:0000259" key="7">
    <source>
        <dbReference type="PROSITE" id="PS51085"/>
    </source>
</evidence>
<evidence type="ECO:0000256" key="5">
    <source>
        <dbReference type="ARBA" id="ARBA00023014"/>
    </source>
</evidence>
<dbReference type="PANTHER" id="PTHR23426:SF65">
    <property type="entry name" value="FERREDOXIN-2, MITOCHONDRIAL"/>
    <property type="match status" value="1"/>
</dbReference>
<sequence>MTVCVFVRSRAISKQAFRLPIVPTNTTTTLPSLSRSLFTRSFPLLHGGPTIDKSTAQKITVNWKYHDGKTRPVDAYVGQTLLQVAHSHKIELEGACEGVCACSTCHTIFTDPVYDLLPPPTEDEEDMLDLAYGLECTSRLGCQVKLTEELDGVEVRIPQATRNFYVDGHVPQPH</sequence>
<dbReference type="InterPro" id="IPR036010">
    <property type="entry name" value="2Fe-2S_ferredoxin-like_sf"/>
</dbReference>
<protein>
    <recommendedName>
        <fullName evidence="7">2Fe-2S ferredoxin-type domain-containing protein</fullName>
    </recommendedName>
</protein>
<dbReference type="SUPFAM" id="SSF54292">
    <property type="entry name" value="2Fe-2S ferredoxin-like"/>
    <property type="match status" value="1"/>
</dbReference>
<organism evidence="8 9">
    <name type="scientific">Triparma retinervis</name>
    <dbReference type="NCBI Taxonomy" id="2557542"/>
    <lineage>
        <taxon>Eukaryota</taxon>
        <taxon>Sar</taxon>
        <taxon>Stramenopiles</taxon>
        <taxon>Ochrophyta</taxon>
        <taxon>Bolidophyceae</taxon>
        <taxon>Parmales</taxon>
        <taxon>Triparmaceae</taxon>
        <taxon>Triparma</taxon>
    </lineage>
</organism>
<dbReference type="PANTHER" id="PTHR23426">
    <property type="entry name" value="FERREDOXIN/ADRENODOXIN"/>
    <property type="match status" value="1"/>
</dbReference>
<dbReference type="GO" id="GO:0051537">
    <property type="term" value="F:2 iron, 2 sulfur cluster binding"/>
    <property type="evidence" value="ECO:0007669"/>
    <property type="project" value="UniProtKB-KW"/>
</dbReference>
<dbReference type="GO" id="GO:0140647">
    <property type="term" value="P:P450-containing electron transport chain"/>
    <property type="evidence" value="ECO:0007669"/>
    <property type="project" value="InterPro"/>
</dbReference>
<evidence type="ECO:0000256" key="2">
    <source>
        <dbReference type="ARBA" id="ARBA00022714"/>
    </source>
</evidence>
<dbReference type="OrthoDB" id="268593at2759"/>
<keyword evidence="2" id="KW-0001">2Fe-2S</keyword>
<proteinExistence type="inferred from homology"/>
<evidence type="ECO:0000313" key="9">
    <source>
        <dbReference type="Proteomes" id="UP001165082"/>
    </source>
</evidence>
<dbReference type="AlphaFoldDB" id="A0A9W7A5H3"/>
<evidence type="ECO:0000313" key="8">
    <source>
        <dbReference type="EMBL" id="GMH61720.1"/>
    </source>
</evidence>
<dbReference type="Pfam" id="PF00111">
    <property type="entry name" value="Fer2"/>
    <property type="match status" value="1"/>
</dbReference>
<evidence type="ECO:0000256" key="4">
    <source>
        <dbReference type="ARBA" id="ARBA00023004"/>
    </source>
</evidence>
<dbReference type="InterPro" id="IPR001041">
    <property type="entry name" value="2Fe-2S_ferredoxin-type"/>
</dbReference>
<dbReference type="EMBL" id="BRXZ01003778">
    <property type="protein sequence ID" value="GMH61720.1"/>
    <property type="molecule type" value="Genomic_DNA"/>
</dbReference>
<name>A0A9W7A5H3_9STRA</name>
<evidence type="ECO:0000256" key="6">
    <source>
        <dbReference type="ARBA" id="ARBA00034078"/>
    </source>
</evidence>